<accession>A0A5B0P2G9</accession>
<dbReference type="EMBL" id="VSWC01000079">
    <property type="protein sequence ID" value="KAA1094660.1"/>
    <property type="molecule type" value="Genomic_DNA"/>
</dbReference>
<feature type="compositionally biased region" description="Polar residues" evidence="6">
    <location>
        <begin position="1120"/>
        <end position="1133"/>
    </location>
</feature>
<dbReference type="GO" id="GO:0005524">
    <property type="term" value="F:ATP binding"/>
    <property type="evidence" value="ECO:0007669"/>
    <property type="project" value="UniProtKB-KW"/>
</dbReference>
<evidence type="ECO:0000256" key="6">
    <source>
        <dbReference type="SAM" id="MobiDB-lite"/>
    </source>
</evidence>
<dbReference type="PROSITE" id="PS00333">
    <property type="entry name" value="DNA_LIGASE_A2"/>
    <property type="match status" value="1"/>
</dbReference>
<dbReference type="CDD" id="cd08039">
    <property type="entry name" value="Adenylation_DNA_ligase_Fungal"/>
    <property type="match status" value="1"/>
</dbReference>
<evidence type="ECO:0000256" key="2">
    <source>
        <dbReference type="ARBA" id="ARBA00022598"/>
    </source>
</evidence>
<keyword evidence="5" id="KW-0539">Nucleus</keyword>
<dbReference type="InterPro" id="IPR036599">
    <property type="entry name" value="DNA_ligase_N_sf"/>
</dbReference>
<feature type="compositionally biased region" description="Polar residues" evidence="6">
    <location>
        <begin position="1142"/>
        <end position="1156"/>
    </location>
</feature>
<dbReference type="GO" id="GO:0006303">
    <property type="term" value="P:double-strand break repair via nonhomologous end joining"/>
    <property type="evidence" value="ECO:0007669"/>
    <property type="project" value="TreeGrafter"/>
</dbReference>
<dbReference type="GO" id="GO:0006310">
    <property type="term" value="P:DNA recombination"/>
    <property type="evidence" value="ECO:0007669"/>
    <property type="project" value="InterPro"/>
</dbReference>
<dbReference type="Proteomes" id="UP000325313">
    <property type="component" value="Unassembled WGS sequence"/>
</dbReference>
<evidence type="ECO:0000256" key="4">
    <source>
        <dbReference type="ARBA" id="ARBA00022840"/>
    </source>
</evidence>
<evidence type="ECO:0000313" key="9">
    <source>
        <dbReference type="EMBL" id="KAA1128928.1"/>
    </source>
</evidence>
<dbReference type="GO" id="GO:0003910">
    <property type="term" value="F:DNA ligase (ATP) activity"/>
    <property type="evidence" value="ECO:0007669"/>
    <property type="project" value="InterPro"/>
</dbReference>
<sequence length="1288" mass="144244">MAPKIYVKRPPTAVPHEITFATFCMYLDKIASRKPRKAGTRNPATYDSADKAAKDFETWINHLSWPVPKHTGKILFRLLFPDHDVRRKYDIREKKLAGFFRMIFHVSTGPGQRGEMLKLWDSATEDQDGIQTGKAGCLGLELQKILEDVQVGQTASLKLSVVDRLLDELAARSKWSNLGYHIPQGHSHRSATAILYDLYAPLSPRESAYMTQIILKDLRPLLYPIPSLSVYISLMDYDSTAFKEISPYCMMKAWHWAMPRIYRAKADFDVAADLCERIPRDRNQISDSDEELLASFSKPQLGTLVNIPKTVKASGPCLAAPLSKLTGQVWAETKMDGERMQIHIDASKPQNEQIKILSKSHRDSTSERAPTHSLIRAALGFNLSSAPEFLTSTPRPATLKKIESGIFEAEMVAWNLSQGHVDEFWRIREMKLKPWQTHTERQEIDDFSSAFTESQIGQMDTQQLSDLESRHLALCFFDVLYLNGQSLLERSYNERRHALEKCIHVIPHYSMLVERKSFDLSRESGKEALRKHYAAVIAERHEGLVLKTAESVYNDSRTEHKWLKVKKDFIHGFGDTADYAIIGASWDQNRGRELGVPTSTYVSWYIGLCDNTLDIKRSPGIRPHFQVVFTSLSYGLSRQQLEQANRTAKEIGGEPPNSKALKKWSFTYELARELSQPAIIFKKPLVFELMGSGFTKRSRNHEYELRWPRIMKFHDPKERDWTTAIDLETHDEMAKRATDPKLLGIADIISGGSQEEAANGFRTELEHWDNKLKTSDLKWLSRGSKSRSDSSSTQLTAPKPVKDLPSIIPENSIQTGSSKATNEMDSSKKKPSKTVQRNESSSHVATKAATSQKGKAPMETGNPDNPEIILDEERPARSRLPPSKEIKPTRKQPSRACSQATAPHVDGIDPTKPLLKRKASGSTLAEIPLRGSRLATTAKLDKVAPGAPPTALESQDRTGPNVKRQKTFERNPHSEALPDKANILGPTAEQDIPTLAKSTSSKDTNPSVKTPEKSTIPMDAAEIPTAKRTSTLARVQSTTSSAIGLTPKHRDFFAYDLLDIEKEGILSCPDVADNSKPVQSPAARNSKLPDKPLAKDSSISTQTNQSATHVPASDRIPAPSVSTSEPGPSTSLSRAPGGIGTSTGANIEQPGPTETATDGHHSAPPWHQRSNIRWCLVQDEQTYGIRGTRYGSVNQLLRSLEIDDKKFDKNRQPESFSYIFIENPCPEKIQRIQKQILFRPLSDPTVDIVGYDAKVLTLQNAPLNQAWKSFELFRFNSYTHQFDPVQTI</sequence>
<feature type="compositionally biased region" description="Polar residues" evidence="6">
    <location>
        <begin position="1097"/>
        <end position="1108"/>
    </location>
</feature>
<feature type="compositionally biased region" description="Basic and acidic residues" evidence="6">
    <location>
        <begin position="966"/>
        <end position="978"/>
    </location>
</feature>
<dbReference type="Gene3D" id="1.10.3260.10">
    <property type="entry name" value="DNA ligase, ATP-dependent, N-terminal domain"/>
    <property type="match status" value="1"/>
</dbReference>
<dbReference type="InterPro" id="IPR016059">
    <property type="entry name" value="DNA_ligase_ATP-dep_CS"/>
</dbReference>
<protein>
    <recommendedName>
        <fullName evidence="7">ATP-dependent DNA ligase family profile domain-containing protein</fullName>
    </recommendedName>
</protein>
<dbReference type="PANTHER" id="PTHR45997">
    <property type="entry name" value="DNA LIGASE 4"/>
    <property type="match status" value="1"/>
</dbReference>
<dbReference type="Proteomes" id="UP000324748">
    <property type="component" value="Unassembled WGS sequence"/>
</dbReference>
<dbReference type="Pfam" id="PF04675">
    <property type="entry name" value="DNA_ligase_A_N"/>
    <property type="match status" value="1"/>
</dbReference>
<dbReference type="SUPFAM" id="SSF56091">
    <property type="entry name" value="DNA ligase/mRNA capping enzyme, catalytic domain"/>
    <property type="match status" value="1"/>
</dbReference>
<proteinExistence type="inferred from homology"/>
<dbReference type="InterPro" id="IPR012340">
    <property type="entry name" value="NA-bd_OB-fold"/>
</dbReference>
<comment type="caution">
    <text evidence="8">The sequence shown here is derived from an EMBL/GenBank/DDBJ whole genome shotgun (WGS) entry which is preliminary data.</text>
</comment>
<reference evidence="10 11" key="1">
    <citation type="submission" date="2019-05" db="EMBL/GenBank/DDBJ databases">
        <title>Emergence of the Ug99 lineage of the wheat stem rust pathogen through somatic hybridization.</title>
        <authorList>
            <person name="Li F."/>
            <person name="Upadhyaya N.M."/>
            <person name="Sperschneider J."/>
            <person name="Matny O."/>
            <person name="Nguyen-Phuc H."/>
            <person name="Mago R."/>
            <person name="Raley C."/>
            <person name="Miller M.E."/>
            <person name="Silverstein K.A.T."/>
            <person name="Henningsen E."/>
            <person name="Hirsch C.D."/>
            <person name="Visser B."/>
            <person name="Pretorius Z.A."/>
            <person name="Steffenson B.J."/>
            <person name="Schwessinger B."/>
            <person name="Dodds P.N."/>
            <person name="Figueroa M."/>
        </authorList>
    </citation>
    <scope>NUCLEOTIDE SEQUENCE [LARGE SCALE GENOMIC DNA]</scope>
    <source>
        <strain evidence="8">21-0</strain>
        <strain evidence="9 11">Ug99</strain>
    </source>
</reference>
<dbReference type="Gene3D" id="3.30.470.30">
    <property type="entry name" value="DNA ligase/mRNA capping enzyme"/>
    <property type="match status" value="1"/>
</dbReference>
<gene>
    <name evidence="8" type="ORF">PGT21_027770</name>
    <name evidence="9" type="ORF">PGTUg99_005417</name>
</gene>
<dbReference type="Gene3D" id="2.40.50.140">
    <property type="entry name" value="Nucleic acid-binding proteins"/>
    <property type="match status" value="1"/>
</dbReference>
<keyword evidence="3" id="KW-0547">Nucleotide-binding</keyword>
<feature type="region of interest" description="Disordered" evidence="6">
    <location>
        <begin position="938"/>
        <end position="1016"/>
    </location>
</feature>
<evidence type="ECO:0000313" key="11">
    <source>
        <dbReference type="Proteomes" id="UP000325313"/>
    </source>
</evidence>
<dbReference type="Pfam" id="PF01068">
    <property type="entry name" value="DNA_ligase_A_M"/>
    <property type="match status" value="1"/>
</dbReference>
<organism evidence="8 10">
    <name type="scientific">Puccinia graminis f. sp. tritici</name>
    <dbReference type="NCBI Taxonomy" id="56615"/>
    <lineage>
        <taxon>Eukaryota</taxon>
        <taxon>Fungi</taxon>
        <taxon>Dikarya</taxon>
        <taxon>Basidiomycota</taxon>
        <taxon>Pucciniomycotina</taxon>
        <taxon>Pucciniomycetes</taxon>
        <taxon>Pucciniales</taxon>
        <taxon>Pucciniaceae</taxon>
        <taxon>Puccinia</taxon>
    </lineage>
</organism>
<dbReference type="InterPro" id="IPR012308">
    <property type="entry name" value="DNA_ligase_ATP-dep_N"/>
</dbReference>
<evidence type="ECO:0000259" key="7">
    <source>
        <dbReference type="PROSITE" id="PS50160"/>
    </source>
</evidence>
<keyword evidence="2" id="KW-0436">Ligase</keyword>
<dbReference type="PANTHER" id="PTHR45997:SF2">
    <property type="entry name" value="ATP DEPENDENT DNA LIGASE DOMAIN PROTEIN (AFU_ORTHOLOGUE AFUA_5G02430)"/>
    <property type="match status" value="1"/>
</dbReference>
<feature type="region of interest" description="Disordered" evidence="6">
    <location>
        <begin position="1071"/>
        <end position="1167"/>
    </location>
</feature>
<evidence type="ECO:0000256" key="3">
    <source>
        <dbReference type="ARBA" id="ARBA00022741"/>
    </source>
</evidence>
<evidence type="ECO:0000256" key="1">
    <source>
        <dbReference type="ARBA" id="ARBA00007572"/>
    </source>
</evidence>
<feature type="compositionally biased region" description="Polar residues" evidence="6">
    <location>
        <begin position="996"/>
        <end position="1008"/>
    </location>
</feature>
<dbReference type="OrthoDB" id="7482721at2759"/>
<evidence type="ECO:0000256" key="5">
    <source>
        <dbReference type="ARBA" id="ARBA00023242"/>
    </source>
</evidence>
<dbReference type="GO" id="GO:0006297">
    <property type="term" value="P:nucleotide-excision repair, DNA gap filling"/>
    <property type="evidence" value="ECO:0007669"/>
    <property type="project" value="TreeGrafter"/>
</dbReference>
<feature type="region of interest" description="Disordered" evidence="6">
    <location>
        <begin position="779"/>
        <end position="914"/>
    </location>
</feature>
<feature type="compositionally biased region" description="Polar residues" evidence="6">
    <location>
        <begin position="833"/>
        <end position="853"/>
    </location>
</feature>
<dbReference type="FunFam" id="3.30.470.30:FF:000069">
    <property type="entry name" value="DNA ligase IV"/>
    <property type="match status" value="1"/>
</dbReference>
<dbReference type="EMBL" id="VDEP01000138">
    <property type="protein sequence ID" value="KAA1128928.1"/>
    <property type="molecule type" value="Genomic_DNA"/>
</dbReference>
<dbReference type="PROSITE" id="PS50160">
    <property type="entry name" value="DNA_LIGASE_A3"/>
    <property type="match status" value="1"/>
</dbReference>
<name>A0A5B0P2G9_PUCGR</name>
<keyword evidence="10" id="KW-1185">Reference proteome</keyword>
<dbReference type="GO" id="GO:0003677">
    <property type="term" value="F:DNA binding"/>
    <property type="evidence" value="ECO:0007669"/>
    <property type="project" value="InterPro"/>
</dbReference>
<comment type="similarity">
    <text evidence="1">Belongs to the ATP-dependent DNA ligase family.</text>
</comment>
<dbReference type="PROSITE" id="PS00697">
    <property type="entry name" value="DNA_LIGASE_A1"/>
    <property type="match status" value="1"/>
</dbReference>
<dbReference type="GO" id="GO:0032807">
    <property type="term" value="C:DNA ligase IV complex"/>
    <property type="evidence" value="ECO:0007669"/>
    <property type="project" value="TreeGrafter"/>
</dbReference>
<dbReference type="InterPro" id="IPR029710">
    <property type="entry name" value="LIG4"/>
</dbReference>
<evidence type="ECO:0000313" key="8">
    <source>
        <dbReference type="EMBL" id="KAA1094660.1"/>
    </source>
</evidence>
<evidence type="ECO:0000313" key="10">
    <source>
        <dbReference type="Proteomes" id="UP000324748"/>
    </source>
</evidence>
<feature type="compositionally biased region" description="Basic and acidic residues" evidence="6">
    <location>
        <begin position="871"/>
        <end position="888"/>
    </location>
</feature>
<feature type="compositionally biased region" description="Polar residues" evidence="6">
    <location>
        <begin position="809"/>
        <end position="824"/>
    </location>
</feature>
<keyword evidence="4" id="KW-0067">ATP-binding</keyword>
<feature type="domain" description="ATP-dependent DNA ligase family profile" evidence="7">
    <location>
        <begin position="465"/>
        <end position="610"/>
    </location>
</feature>
<dbReference type="InterPro" id="IPR012310">
    <property type="entry name" value="DNA_ligase_ATP-dep_cent"/>
</dbReference>